<dbReference type="PROSITE" id="PS00292">
    <property type="entry name" value="CYCLINS"/>
    <property type="match status" value="1"/>
</dbReference>
<evidence type="ECO:0008006" key="11">
    <source>
        <dbReference type="Google" id="ProtNLM"/>
    </source>
</evidence>
<feature type="domain" description="Cyclin C-terminal" evidence="8">
    <location>
        <begin position="243"/>
        <end position="367"/>
    </location>
</feature>
<dbReference type="PIRSF" id="PIRSF001771">
    <property type="entry name" value="Cyclin_A_B_D_E"/>
    <property type="match status" value="1"/>
</dbReference>
<feature type="compositionally biased region" description="Basic and acidic residues" evidence="6">
    <location>
        <begin position="92"/>
        <end position="102"/>
    </location>
</feature>
<dbReference type="CDD" id="cd20506">
    <property type="entry name" value="CYCLIN_AtCycA-like_rpt2"/>
    <property type="match status" value="1"/>
</dbReference>
<keyword evidence="4" id="KW-0131">Cell cycle</keyword>
<gene>
    <name evidence="9" type="ORF">BRAPAZ1V2_A06P56040.2</name>
</gene>
<feature type="region of interest" description="Disordered" evidence="6">
    <location>
        <begin position="74"/>
        <end position="102"/>
    </location>
</feature>
<evidence type="ECO:0000256" key="5">
    <source>
        <dbReference type="RuleBase" id="RU000383"/>
    </source>
</evidence>
<dbReference type="SUPFAM" id="SSF47954">
    <property type="entry name" value="Cyclin-like"/>
    <property type="match status" value="2"/>
</dbReference>
<dbReference type="GO" id="GO:0044772">
    <property type="term" value="P:mitotic cell cycle phase transition"/>
    <property type="evidence" value="ECO:0007669"/>
    <property type="project" value="InterPro"/>
</dbReference>
<keyword evidence="3 5" id="KW-0195">Cyclin</keyword>
<evidence type="ECO:0000313" key="10">
    <source>
        <dbReference type="Proteomes" id="UP000694005"/>
    </source>
</evidence>
<sequence length="380" mass="44068">MALCVFPFSPPPLHHSLPTNLDLYRIMSDDKENFVRMTRAATKRKAAMADEDRLSKKKKKRVVLGELPNLCNKRKQTRKPLRVPKKQNKKTSKSDVDTRSDDPQMCAPYVTGIFVYLRQLEVKEKSRPLIDYIEKVQKDVTPNMRGVLVDWLVEVAEEYKLLSDTLYLAVSYIDRFLSLRTVNRQKLQLLGVSAMLIASKYEEITPPNVEDFCYITDNTYTKQEIVKMEADVLLALQFELGNPTTNTFLRLRFTRVAQEDFNMSHLQMEFLCSYLSELSMLDYNSLKFLPSVVAASAVYLARFIIRPKQHPWSVMLEEYTRYKAGDLRECVCMIHDLYLSRKGGALQAVREKYKQHKFKCVATMPVSPELPLTFFEDVSI</sequence>
<dbReference type="SMART" id="SM00385">
    <property type="entry name" value="CYCLIN"/>
    <property type="match status" value="2"/>
</dbReference>
<dbReference type="InterPro" id="IPR039361">
    <property type="entry name" value="Cyclin"/>
</dbReference>
<dbReference type="Pfam" id="PF00134">
    <property type="entry name" value="Cyclin_N"/>
    <property type="match status" value="1"/>
</dbReference>
<evidence type="ECO:0000256" key="3">
    <source>
        <dbReference type="ARBA" id="ARBA00023127"/>
    </source>
</evidence>
<name>A0A8D9DD86_BRACM</name>
<accession>A0A8D9DD86</accession>
<feature type="compositionally biased region" description="Basic residues" evidence="6">
    <location>
        <begin position="74"/>
        <end position="91"/>
    </location>
</feature>
<evidence type="ECO:0000256" key="4">
    <source>
        <dbReference type="ARBA" id="ARBA00023306"/>
    </source>
</evidence>
<evidence type="ECO:0000256" key="6">
    <source>
        <dbReference type="SAM" id="MobiDB-lite"/>
    </source>
</evidence>
<proteinExistence type="inferred from homology"/>
<reference evidence="9 10" key="1">
    <citation type="submission" date="2021-07" db="EMBL/GenBank/DDBJ databases">
        <authorList>
            <consortium name="Genoscope - CEA"/>
            <person name="William W."/>
        </authorList>
    </citation>
    <scope>NUCLEOTIDE SEQUENCE [LARGE SCALE GENOMIC DNA]</scope>
</reference>
<dbReference type="EMBL" id="LS974622">
    <property type="protein sequence ID" value="CAG7873364.1"/>
    <property type="molecule type" value="Genomic_DNA"/>
</dbReference>
<keyword evidence="2" id="KW-0132">Cell division</keyword>
<dbReference type="InterPro" id="IPR046965">
    <property type="entry name" value="Cyclin_A/B-like"/>
</dbReference>
<dbReference type="SMART" id="SM01332">
    <property type="entry name" value="Cyclin_C"/>
    <property type="match status" value="1"/>
</dbReference>
<dbReference type="AlphaFoldDB" id="A0A8D9DD86"/>
<protein>
    <recommendedName>
        <fullName evidence="11">Cyclin N-terminal domain-containing protein</fullName>
    </recommendedName>
</protein>
<dbReference type="CDD" id="cd20562">
    <property type="entry name" value="CYCLIN_AtCycA_like_rpt1"/>
    <property type="match status" value="1"/>
</dbReference>
<feature type="domain" description="Cyclin-like" evidence="7">
    <location>
        <begin position="150"/>
        <end position="234"/>
    </location>
</feature>
<dbReference type="FunFam" id="1.10.472.10:FF:000167">
    <property type="entry name" value="Mitotic cyclin 6"/>
    <property type="match status" value="1"/>
</dbReference>
<dbReference type="FunFam" id="1.10.472.10:FF:000013">
    <property type="entry name" value="Cyclin A1"/>
    <property type="match status" value="1"/>
</dbReference>
<feature type="domain" description="Cyclin-like" evidence="7">
    <location>
        <begin position="252"/>
        <end position="336"/>
    </location>
</feature>
<dbReference type="Pfam" id="PF02984">
    <property type="entry name" value="Cyclin_C"/>
    <property type="match status" value="1"/>
</dbReference>
<evidence type="ECO:0000259" key="7">
    <source>
        <dbReference type="SMART" id="SM00385"/>
    </source>
</evidence>
<dbReference type="Gene3D" id="1.10.472.10">
    <property type="entry name" value="Cyclin-like"/>
    <property type="match status" value="2"/>
</dbReference>
<dbReference type="Gramene" id="A06p56040.2_BraZ1">
    <property type="protein sequence ID" value="A06p56040.2_BraZ1.CDS"/>
    <property type="gene ID" value="A06g56040.2_BraZ1"/>
</dbReference>
<dbReference type="Proteomes" id="UP000694005">
    <property type="component" value="Chromosome A06"/>
</dbReference>
<dbReference type="InterPro" id="IPR048258">
    <property type="entry name" value="Cyclins_cyclin-box"/>
</dbReference>
<dbReference type="GO" id="GO:0016538">
    <property type="term" value="F:cyclin-dependent protein serine/threonine kinase regulator activity"/>
    <property type="evidence" value="ECO:0007669"/>
    <property type="project" value="InterPro"/>
</dbReference>
<dbReference type="GO" id="GO:0051301">
    <property type="term" value="P:cell division"/>
    <property type="evidence" value="ECO:0007669"/>
    <property type="project" value="UniProtKB-KW"/>
</dbReference>
<evidence type="ECO:0000256" key="1">
    <source>
        <dbReference type="ARBA" id="ARBA00006955"/>
    </source>
</evidence>
<dbReference type="InterPro" id="IPR006671">
    <property type="entry name" value="Cyclin_N"/>
</dbReference>
<evidence type="ECO:0000259" key="8">
    <source>
        <dbReference type="SMART" id="SM01332"/>
    </source>
</evidence>
<evidence type="ECO:0000313" key="9">
    <source>
        <dbReference type="EMBL" id="CAG7873364.1"/>
    </source>
</evidence>
<dbReference type="InterPro" id="IPR004367">
    <property type="entry name" value="Cyclin_C-dom"/>
</dbReference>
<dbReference type="PANTHER" id="PTHR10177">
    <property type="entry name" value="CYCLINS"/>
    <property type="match status" value="1"/>
</dbReference>
<comment type="similarity">
    <text evidence="1">Belongs to the cyclin family. Cyclin AB subfamily.</text>
</comment>
<dbReference type="InterPro" id="IPR013763">
    <property type="entry name" value="Cyclin-like_dom"/>
</dbReference>
<evidence type="ECO:0000256" key="2">
    <source>
        <dbReference type="ARBA" id="ARBA00022618"/>
    </source>
</evidence>
<organism evidence="9 10">
    <name type="scientific">Brassica campestris</name>
    <name type="common">Field mustard</name>
    <dbReference type="NCBI Taxonomy" id="3711"/>
    <lineage>
        <taxon>Eukaryota</taxon>
        <taxon>Viridiplantae</taxon>
        <taxon>Streptophyta</taxon>
        <taxon>Embryophyta</taxon>
        <taxon>Tracheophyta</taxon>
        <taxon>Spermatophyta</taxon>
        <taxon>Magnoliopsida</taxon>
        <taxon>eudicotyledons</taxon>
        <taxon>Gunneridae</taxon>
        <taxon>Pentapetalae</taxon>
        <taxon>rosids</taxon>
        <taxon>malvids</taxon>
        <taxon>Brassicales</taxon>
        <taxon>Brassicaceae</taxon>
        <taxon>Brassiceae</taxon>
        <taxon>Brassica</taxon>
    </lineage>
</organism>
<dbReference type="InterPro" id="IPR036915">
    <property type="entry name" value="Cyclin-like_sf"/>
</dbReference>